<protein>
    <recommendedName>
        <fullName evidence="9">Peptidase M14 domain-containing protein</fullName>
    </recommendedName>
</protein>
<dbReference type="SUPFAM" id="SSF53187">
    <property type="entry name" value="Zn-dependent exopeptidases"/>
    <property type="match status" value="1"/>
</dbReference>
<dbReference type="EMBL" id="JACEGA010000001">
    <property type="protein sequence ID" value="MBB2181678.1"/>
    <property type="molecule type" value="Genomic_DNA"/>
</dbReference>
<dbReference type="AlphaFoldDB" id="A0A839JWR2"/>
<sequence>MSSRNGGKERKNVLYLTLLLTMVSVFFSNVTKASAASIQPDNGASFETVISEAIQPTNETVTLSPTVSPEPTLTPDKEVEPTPTAALEPTLSPDEAVTPTPAGAPEPTLPPDGTVTPTPSDDTTPSITPSPTPVPYRSRTLPLMAEYDYIGKSVTGITNKKESVKALNKKVKKYGTLYGTGMPLAEYKSATGYHWVDMTEYNKEPVTINVDITKTMDYDTYVNILKKLSRYEGVFLYKIGKSTEGRDLYSIEIDMESTSKKKVFMLTGQVHAREFAGGTYIVKQFVDLVQKAQTDEKTMELLKNNKFVAVPIINVDGREALIKSPSKWTTQGKQLWKAYTNGTDGNRNFPGLQWGQVANGKKMISSISKKPAYANYVGDYAGSNSETKAMMKWIYHYTIAEQADFYLDMHQQGSIIYAGKTWQTKKQEQRCQVLRTGVLNVINKGSSKRKYGRVYESSLYGIRGEGSSLTDYAVSLAVGAKFSPAYGFSVFTDGKKEYPLLQVKDLDKKTVQVKEANKNFAAITVEIGYGTSYLGNSASTRKLLAKEYYNYYFDQLLEALPSIAK</sequence>
<dbReference type="Proteomes" id="UP000574276">
    <property type="component" value="Unassembled WGS sequence"/>
</dbReference>
<keyword evidence="4" id="KW-0378">Hydrolase</keyword>
<dbReference type="PRINTS" id="PR00765">
    <property type="entry name" value="CRBOXYPTASEA"/>
</dbReference>
<dbReference type="InterPro" id="IPR000834">
    <property type="entry name" value="Peptidase_M14"/>
</dbReference>
<keyword evidence="11" id="KW-1185">Reference proteome</keyword>
<dbReference type="PANTHER" id="PTHR11705:SF143">
    <property type="entry name" value="SLL0236 PROTEIN"/>
    <property type="match status" value="1"/>
</dbReference>
<evidence type="ECO:0000259" key="9">
    <source>
        <dbReference type="PROSITE" id="PS52035"/>
    </source>
</evidence>
<dbReference type="SMART" id="SM00631">
    <property type="entry name" value="Zn_pept"/>
    <property type="match status" value="1"/>
</dbReference>
<feature type="region of interest" description="Disordered" evidence="8">
    <location>
        <begin position="57"/>
        <end position="137"/>
    </location>
</feature>
<reference evidence="10 11" key="1">
    <citation type="submission" date="2020-07" db="EMBL/GenBank/DDBJ databases">
        <title>Characterization and genome sequencing of isolate MD1, a novel member within the family Lachnospiraceae.</title>
        <authorList>
            <person name="Rettenmaier R."/>
            <person name="Di Bello L."/>
            <person name="Zinser C."/>
            <person name="Scheitz K."/>
            <person name="Liebl W."/>
            <person name="Zverlov V."/>
        </authorList>
    </citation>
    <scope>NUCLEOTIDE SEQUENCE [LARGE SCALE GENOMIC DNA]</scope>
    <source>
        <strain evidence="10 11">MD1</strain>
    </source>
</reference>
<keyword evidence="5" id="KW-0862">Zinc</keyword>
<feature type="compositionally biased region" description="Low complexity" evidence="8">
    <location>
        <begin position="111"/>
        <end position="127"/>
    </location>
</feature>
<evidence type="ECO:0000256" key="1">
    <source>
        <dbReference type="ARBA" id="ARBA00001947"/>
    </source>
</evidence>
<keyword evidence="3" id="KW-0645">Protease</keyword>
<dbReference type="PANTHER" id="PTHR11705">
    <property type="entry name" value="PROTEASE FAMILY M14 CARBOXYPEPTIDASE A,B"/>
    <property type="match status" value="1"/>
</dbReference>
<evidence type="ECO:0000256" key="4">
    <source>
        <dbReference type="ARBA" id="ARBA00022801"/>
    </source>
</evidence>
<comment type="caution">
    <text evidence="7">Lacks conserved residue(s) required for the propagation of feature annotation.</text>
</comment>
<evidence type="ECO:0000256" key="2">
    <source>
        <dbReference type="ARBA" id="ARBA00005988"/>
    </source>
</evidence>
<evidence type="ECO:0000256" key="8">
    <source>
        <dbReference type="SAM" id="MobiDB-lite"/>
    </source>
</evidence>
<feature type="domain" description="Peptidase M14" evidence="9">
    <location>
        <begin position="214"/>
        <end position="521"/>
    </location>
</feature>
<dbReference type="RefSeq" id="WP_228351445.1">
    <property type="nucleotide sequence ID" value="NZ_JACEGA010000001.1"/>
</dbReference>
<dbReference type="GO" id="GO:0008270">
    <property type="term" value="F:zinc ion binding"/>
    <property type="evidence" value="ECO:0007669"/>
    <property type="project" value="InterPro"/>
</dbReference>
<evidence type="ECO:0000256" key="5">
    <source>
        <dbReference type="ARBA" id="ARBA00022833"/>
    </source>
</evidence>
<comment type="similarity">
    <text evidence="2 7">Belongs to the peptidase M14 family.</text>
</comment>
<dbReference type="Pfam" id="PF00246">
    <property type="entry name" value="Peptidase_M14"/>
    <property type="match status" value="1"/>
</dbReference>
<evidence type="ECO:0000256" key="7">
    <source>
        <dbReference type="PROSITE-ProRule" id="PRU01379"/>
    </source>
</evidence>
<gene>
    <name evidence="10" type="ORF">H0486_02150</name>
</gene>
<dbReference type="GO" id="GO:0004181">
    <property type="term" value="F:metallocarboxypeptidase activity"/>
    <property type="evidence" value="ECO:0007669"/>
    <property type="project" value="InterPro"/>
</dbReference>
<evidence type="ECO:0000256" key="3">
    <source>
        <dbReference type="ARBA" id="ARBA00022670"/>
    </source>
</evidence>
<dbReference type="GO" id="GO:0005615">
    <property type="term" value="C:extracellular space"/>
    <property type="evidence" value="ECO:0007669"/>
    <property type="project" value="TreeGrafter"/>
</dbReference>
<evidence type="ECO:0000256" key="6">
    <source>
        <dbReference type="ARBA" id="ARBA00023049"/>
    </source>
</evidence>
<dbReference type="PROSITE" id="PS52035">
    <property type="entry name" value="PEPTIDASE_M14"/>
    <property type="match status" value="1"/>
</dbReference>
<organism evidence="10 11">
    <name type="scientific">Variimorphobacter saccharofermentans</name>
    <dbReference type="NCBI Taxonomy" id="2755051"/>
    <lineage>
        <taxon>Bacteria</taxon>
        <taxon>Bacillati</taxon>
        <taxon>Bacillota</taxon>
        <taxon>Clostridia</taxon>
        <taxon>Lachnospirales</taxon>
        <taxon>Lachnospiraceae</taxon>
        <taxon>Variimorphobacter</taxon>
    </lineage>
</organism>
<comment type="cofactor">
    <cofactor evidence="1">
        <name>Zn(2+)</name>
        <dbReference type="ChEBI" id="CHEBI:29105"/>
    </cofactor>
</comment>
<keyword evidence="6" id="KW-0482">Metalloprotease</keyword>
<feature type="compositionally biased region" description="Polar residues" evidence="8">
    <location>
        <begin position="57"/>
        <end position="71"/>
    </location>
</feature>
<proteinExistence type="inferred from homology"/>
<evidence type="ECO:0000313" key="10">
    <source>
        <dbReference type="EMBL" id="MBB2181678.1"/>
    </source>
</evidence>
<dbReference type="GO" id="GO:0006508">
    <property type="term" value="P:proteolysis"/>
    <property type="evidence" value="ECO:0007669"/>
    <property type="project" value="UniProtKB-KW"/>
</dbReference>
<evidence type="ECO:0000313" key="11">
    <source>
        <dbReference type="Proteomes" id="UP000574276"/>
    </source>
</evidence>
<accession>A0A839JWR2</accession>
<dbReference type="Gene3D" id="3.40.630.10">
    <property type="entry name" value="Zn peptidases"/>
    <property type="match status" value="1"/>
</dbReference>
<name>A0A839JWR2_9FIRM</name>
<comment type="caution">
    <text evidence="10">The sequence shown here is derived from an EMBL/GenBank/DDBJ whole genome shotgun (WGS) entry which is preliminary data.</text>
</comment>